<evidence type="ECO:0000313" key="2">
    <source>
        <dbReference type="Proteomes" id="UP000886893"/>
    </source>
</evidence>
<accession>A0A9D1GA53</accession>
<reference evidence="1" key="1">
    <citation type="submission" date="2020-10" db="EMBL/GenBank/DDBJ databases">
        <authorList>
            <person name="Gilroy R."/>
        </authorList>
    </citation>
    <scope>NUCLEOTIDE SEQUENCE</scope>
    <source>
        <strain evidence="1">14508</strain>
    </source>
</reference>
<reference evidence="1" key="2">
    <citation type="journal article" date="2021" name="PeerJ">
        <title>Extensive microbial diversity within the chicken gut microbiome revealed by metagenomics and culture.</title>
        <authorList>
            <person name="Gilroy R."/>
            <person name="Ravi A."/>
            <person name="Getino M."/>
            <person name="Pursley I."/>
            <person name="Horton D.L."/>
            <person name="Alikhan N.F."/>
            <person name="Baker D."/>
            <person name="Gharbi K."/>
            <person name="Hall N."/>
            <person name="Watson M."/>
            <person name="Adriaenssens E.M."/>
            <person name="Foster-Nyarko E."/>
            <person name="Jarju S."/>
            <person name="Secka A."/>
            <person name="Antonio M."/>
            <person name="Oren A."/>
            <person name="Chaudhuri R.R."/>
            <person name="La Ragione R."/>
            <person name="Hildebrand F."/>
            <person name="Pallen M.J."/>
        </authorList>
    </citation>
    <scope>NUCLEOTIDE SEQUENCE</scope>
    <source>
        <strain evidence="1">14508</strain>
    </source>
</reference>
<evidence type="ECO:0000313" key="1">
    <source>
        <dbReference type="EMBL" id="HIT17886.1"/>
    </source>
</evidence>
<sequence length="449" mass="48384">MSINARNLTEGIVVKTLDAAGAITEANGFQYIDGSLLPSVIQKMAITAVLAKSWVVPGIACTEEFQEGIDPNKVWSIWVEVQADIGPTTRTVGPNGTANNNGIVNFAPSIVTTTIPLEIKLNQVDDQTLFFPRMQVETMRYDKIRTTLTNYLDNAVLSKATYETAIAIAGAHYRASAAYAATTGGNANLPTAQFITIDNSKIYDDNYMIQTMNKMDEAMSAGDPDTGAMTFGGQRTVLARLSFINAFKTPKSGFVANASNEAFKLLMDPSFDINNLSAFGGTTEQYRGHIRGYDFYEIPNAAFAYIAKWLGLTENDLKGIQAVLTSPLQLATGGYADVNPFIDTQVSPYPGTYISPYRKFGARAYRNIILVVDNTYVPNAKLIGTVTVDETPGTPLTEPCPCVAPADWGLKVTTVVKNELSNGPVLKFVGKVNGASDPVTNGTTNPTKS</sequence>
<dbReference type="Proteomes" id="UP000886893">
    <property type="component" value="Unassembled WGS sequence"/>
</dbReference>
<name>A0A9D1GA53_9FIRM</name>
<organism evidence="1 2">
    <name type="scientific">Candidatus Caccosoma faecigallinarum</name>
    <dbReference type="NCBI Taxonomy" id="2840720"/>
    <lineage>
        <taxon>Bacteria</taxon>
        <taxon>Bacillati</taxon>
        <taxon>Bacillota</taxon>
        <taxon>Bacillota incertae sedis</taxon>
        <taxon>Candidatus Caccosoma</taxon>
    </lineage>
</organism>
<dbReference type="AlphaFoldDB" id="A0A9D1GA53"/>
<comment type="caution">
    <text evidence="1">The sequence shown here is derived from an EMBL/GenBank/DDBJ whole genome shotgun (WGS) entry which is preliminary data.</text>
</comment>
<dbReference type="EMBL" id="DVKI01000186">
    <property type="protein sequence ID" value="HIT17886.1"/>
    <property type="molecule type" value="Genomic_DNA"/>
</dbReference>
<evidence type="ECO:0008006" key="3">
    <source>
        <dbReference type="Google" id="ProtNLM"/>
    </source>
</evidence>
<proteinExistence type="predicted"/>
<gene>
    <name evidence="1" type="ORF">IAD04_05905</name>
</gene>
<protein>
    <recommendedName>
        <fullName evidence="3">Major capsid protein</fullName>
    </recommendedName>
</protein>